<accession>Q5SIZ0</accession>
<feature type="domain" description="Putative restriction endonuclease" evidence="2">
    <location>
        <begin position="12"/>
        <end position="90"/>
    </location>
</feature>
<proteinExistence type="predicted"/>
<protein>
    <recommendedName>
        <fullName evidence="2">Putative restriction endonuclease domain-containing protein</fullName>
    </recommendedName>
</protein>
<dbReference type="EnsemblBacteria" id="BAD71047">
    <property type="protein sequence ID" value="BAD71047"/>
    <property type="gene ID" value="BAD71047"/>
</dbReference>
<dbReference type="KEGG" id="ttj:TTHA1224"/>
<dbReference type="PANTHER" id="PTHR36558:SF1">
    <property type="entry name" value="RESTRICTION ENDONUCLEASE DOMAIN-CONTAINING PROTEIN-RELATED"/>
    <property type="match status" value="1"/>
</dbReference>
<feature type="compositionally biased region" description="Low complexity" evidence="1">
    <location>
        <begin position="169"/>
        <end position="178"/>
    </location>
</feature>
<evidence type="ECO:0000313" key="3">
    <source>
        <dbReference type="EMBL" id="BAD71047.1"/>
    </source>
</evidence>
<dbReference type="Gene3D" id="3.90.1570.10">
    <property type="entry name" value="tt1808, chain A"/>
    <property type="match status" value="1"/>
</dbReference>
<dbReference type="InterPro" id="IPR011335">
    <property type="entry name" value="Restrct_endonuc-II-like"/>
</dbReference>
<reference evidence="3 4" key="1">
    <citation type="submission" date="2004-11" db="EMBL/GenBank/DDBJ databases">
        <title>Complete genome sequence of Thermus thermophilus HB8.</title>
        <authorList>
            <person name="Masui R."/>
            <person name="Kurokawa K."/>
            <person name="Nakagawa N."/>
            <person name="Tokunaga F."/>
            <person name="Koyama Y."/>
            <person name="Shibata T."/>
            <person name="Oshima T."/>
            <person name="Yokoyama S."/>
            <person name="Yasunaga T."/>
            <person name="Kuramitsu S."/>
        </authorList>
    </citation>
    <scope>NUCLEOTIDE SEQUENCE [LARGE SCALE GENOMIC DNA]</scope>
    <source>
        <strain evidence="4">ATCC 27634 / DSM 579 / HB8</strain>
    </source>
</reference>
<dbReference type="HOGENOM" id="CLU_1189464_0_0_0"/>
<feature type="region of interest" description="Disordered" evidence="1">
    <location>
        <begin position="109"/>
        <end position="186"/>
    </location>
</feature>
<dbReference type="Proteomes" id="UP000000532">
    <property type="component" value="Chromosome"/>
</dbReference>
<dbReference type="InterPro" id="IPR008538">
    <property type="entry name" value="Uma2"/>
</dbReference>
<dbReference type="AlphaFoldDB" id="Q5SIZ0"/>
<organism evidence="3 4">
    <name type="scientific">Thermus thermophilus (strain ATCC 27634 / DSM 579 / HB8)</name>
    <dbReference type="NCBI Taxonomy" id="300852"/>
    <lineage>
        <taxon>Bacteria</taxon>
        <taxon>Thermotogati</taxon>
        <taxon>Deinococcota</taxon>
        <taxon>Deinococci</taxon>
        <taxon>Thermales</taxon>
        <taxon>Thermaceae</taxon>
        <taxon>Thermus</taxon>
    </lineage>
</organism>
<dbReference type="InterPro" id="IPR012296">
    <property type="entry name" value="Nuclease_put_TT1808"/>
</dbReference>
<dbReference type="EMBL" id="AP008226">
    <property type="protein sequence ID" value="BAD71047.1"/>
    <property type="molecule type" value="Genomic_DNA"/>
</dbReference>
<dbReference type="PANTHER" id="PTHR36558">
    <property type="entry name" value="GLR1098 PROTEIN"/>
    <property type="match status" value="1"/>
</dbReference>
<sequence>MGAAKQVRPLTLEEYLALEREAPVKHELVEGFPHAMAGTGDRHNRVVVNLVLALGPLARKRGCRLYASDMRLKVDAATVYYPDLMLRRRPRGILQGKGLPGDRGALALHGGHGPEGKALQVPGSAHPPSLPPPGLPHPPGLRLLPRRRGLGVPGGRGRHASPPLPRGAPGPRRGVPGPLEGYPLVEGRNGKASLEASHLHLPFPLPQAVEPALPLAEVALHPPLPGVHQEVSL</sequence>
<name>Q5SIZ0_THET8</name>
<dbReference type="eggNOG" id="COG4636">
    <property type="taxonomic scope" value="Bacteria"/>
</dbReference>
<dbReference type="Pfam" id="PF05685">
    <property type="entry name" value="Uma2"/>
    <property type="match status" value="1"/>
</dbReference>
<gene>
    <name evidence="3" type="ordered locus">TTHA1224</name>
</gene>
<evidence type="ECO:0000256" key="1">
    <source>
        <dbReference type="SAM" id="MobiDB-lite"/>
    </source>
</evidence>
<evidence type="ECO:0000259" key="2">
    <source>
        <dbReference type="Pfam" id="PF05685"/>
    </source>
</evidence>
<dbReference type="SUPFAM" id="SSF52980">
    <property type="entry name" value="Restriction endonuclease-like"/>
    <property type="match status" value="1"/>
</dbReference>
<dbReference type="CDD" id="cd06260">
    <property type="entry name" value="DUF820-like"/>
    <property type="match status" value="1"/>
</dbReference>
<keyword evidence="4" id="KW-1185">Reference proteome</keyword>
<evidence type="ECO:0000313" key="4">
    <source>
        <dbReference type="Proteomes" id="UP000000532"/>
    </source>
</evidence>
<feature type="compositionally biased region" description="Pro residues" evidence="1">
    <location>
        <begin position="128"/>
        <end position="139"/>
    </location>
</feature>